<evidence type="ECO:0000256" key="5">
    <source>
        <dbReference type="ARBA" id="ARBA00062515"/>
    </source>
</evidence>
<dbReference type="GO" id="GO:0046872">
    <property type="term" value="F:metal ion binding"/>
    <property type="evidence" value="ECO:0007669"/>
    <property type="project" value="UniProtKB-KW"/>
</dbReference>
<dbReference type="GO" id="GO:0015689">
    <property type="term" value="P:molybdate ion transport"/>
    <property type="evidence" value="ECO:0007669"/>
    <property type="project" value="InterPro"/>
</dbReference>
<dbReference type="AlphaFoldDB" id="A0A4V3BTY9"/>
<feature type="binding site" evidence="6">
    <location>
        <position position="61"/>
    </location>
    <ligand>
        <name>molybdate</name>
        <dbReference type="ChEBI" id="CHEBI:36264"/>
    </ligand>
</feature>
<feature type="signal peptide" evidence="7">
    <location>
        <begin position="1"/>
        <end position="22"/>
    </location>
</feature>
<dbReference type="GO" id="GO:0030973">
    <property type="term" value="F:molybdate ion binding"/>
    <property type="evidence" value="ECO:0007669"/>
    <property type="project" value="TreeGrafter"/>
</dbReference>
<name>A0A4V3BTY9_9SPHN</name>
<feature type="binding site" evidence="6">
    <location>
        <position position="173"/>
    </location>
    <ligand>
        <name>molybdate</name>
        <dbReference type="ChEBI" id="CHEBI:36264"/>
    </ligand>
</feature>
<dbReference type="InterPro" id="IPR005950">
    <property type="entry name" value="ModA"/>
</dbReference>
<keyword evidence="9" id="KW-1185">Reference proteome</keyword>
<dbReference type="Gene3D" id="3.40.190.10">
    <property type="entry name" value="Periplasmic binding protein-like II"/>
    <property type="match status" value="2"/>
</dbReference>
<dbReference type="SUPFAM" id="SSF53850">
    <property type="entry name" value="Periplasmic binding protein-like II"/>
    <property type="match status" value="1"/>
</dbReference>
<keyword evidence="2 6" id="KW-0500">Molybdenum</keyword>
<evidence type="ECO:0000256" key="1">
    <source>
        <dbReference type="ARBA" id="ARBA00009175"/>
    </source>
</evidence>
<accession>A0A4V3BTY9</accession>
<dbReference type="GO" id="GO:1901359">
    <property type="term" value="F:tungstate binding"/>
    <property type="evidence" value="ECO:0007669"/>
    <property type="project" value="UniProtKB-ARBA"/>
</dbReference>
<evidence type="ECO:0000313" key="9">
    <source>
        <dbReference type="Proteomes" id="UP000295493"/>
    </source>
</evidence>
<evidence type="ECO:0000256" key="4">
    <source>
        <dbReference type="ARBA" id="ARBA00022729"/>
    </source>
</evidence>
<dbReference type="PIRSF" id="PIRSF004846">
    <property type="entry name" value="ModA"/>
    <property type="match status" value="1"/>
</dbReference>
<dbReference type="RefSeq" id="WP_133494953.1">
    <property type="nucleotide sequence ID" value="NZ_BMLU01000003.1"/>
</dbReference>
<comment type="similarity">
    <text evidence="1">Belongs to the bacterial solute-binding protein ModA family.</text>
</comment>
<feature type="binding site" evidence="6">
    <location>
        <position position="191"/>
    </location>
    <ligand>
        <name>molybdate</name>
        <dbReference type="ChEBI" id="CHEBI:36264"/>
    </ligand>
</feature>
<evidence type="ECO:0000256" key="2">
    <source>
        <dbReference type="ARBA" id="ARBA00022505"/>
    </source>
</evidence>
<dbReference type="Pfam" id="PF13531">
    <property type="entry name" value="SBP_bac_11"/>
    <property type="match status" value="1"/>
</dbReference>
<comment type="subunit">
    <text evidence="5">The complex is composed of two ATP-binding proteins (ModC), two transmembrane proteins (ModB) and a solute-binding protein (ModA).</text>
</comment>
<sequence>MKNFLATCILLLATLSGGPAMAAQKGPLVLCAASLQESMNAVADAWAKSGHPRPVLSFAGSSALARQAATGAPADLFVSADEAWMDYLDQQGKIVPGSRTTFLGNHLVLIVPASVKGHLTLKPGVNLARLIGDRRIAMAAYDSVPAGKYGKAALESLGIWDAVRPRVAQAENVRAAMALVERGAAPFGIVYATDAAASPKVRVAGVFPDNSHPPIRYPVARLKASTNPEAEAFRRFLIGRAAPIFRRFGFATR</sequence>
<evidence type="ECO:0000256" key="3">
    <source>
        <dbReference type="ARBA" id="ARBA00022723"/>
    </source>
</evidence>
<dbReference type="EMBL" id="SNWD01000003">
    <property type="protein sequence ID" value="TDN84568.1"/>
    <property type="molecule type" value="Genomic_DNA"/>
</dbReference>
<feature type="chain" id="PRO_5020463742" evidence="7">
    <location>
        <begin position="23"/>
        <end position="253"/>
    </location>
</feature>
<dbReference type="OrthoDB" id="9785015at2"/>
<evidence type="ECO:0000313" key="8">
    <source>
        <dbReference type="EMBL" id="TDN84568.1"/>
    </source>
</evidence>
<comment type="caution">
    <text evidence="8">The sequence shown here is derived from an EMBL/GenBank/DDBJ whole genome shotgun (WGS) entry which is preliminary data.</text>
</comment>
<dbReference type="NCBIfam" id="TIGR01256">
    <property type="entry name" value="modA"/>
    <property type="match status" value="1"/>
</dbReference>
<organism evidence="8 9">
    <name type="scientific">Stakelama pacifica</name>
    <dbReference type="NCBI Taxonomy" id="517720"/>
    <lineage>
        <taxon>Bacteria</taxon>
        <taxon>Pseudomonadati</taxon>
        <taxon>Pseudomonadota</taxon>
        <taxon>Alphaproteobacteria</taxon>
        <taxon>Sphingomonadales</taxon>
        <taxon>Sphingomonadaceae</taxon>
        <taxon>Stakelama</taxon>
    </lineage>
</organism>
<dbReference type="PANTHER" id="PTHR30632">
    <property type="entry name" value="MOLYBDATE-BINDING PERIPLASMIC PROTEIN"/>
    <property type="match status" value="1"/>
</dbReference>
<dbReference type="Proteomes" id="UP000295493">
    <property type="component" value="Unassembled WGS sequence"/>
</dbReference>
<reference evidence="8 9" key="1">
    <citation type="submission" date="2019-03" db="EMBL/GenBank/DDBJ databases">
        <title>Genomic Encyclopedia of Type Strains, Phase IV (KMG-IV): sequencing the most valuable type-strain genomes for metagenomic binning, comparative biology and taxonomic classification.</title>
        <authorList>
            <person name="Goeker M."/>
        </authorList>
    </citation>
    <scope>NUCLEOTIDE SEQUENCE [LARGE SCALE GENOMIC DNA]</scope>
    <source>
        <strain evidence="8 9">DSM 25059</strain>
    </source>
</reference>
<dbReference type="GO" id="GO:0030288">
    <property type="term" value="C:outer membrane-bounded periplasmic space"/>
    <property type="evidence" value="ECO:0007669"/>
    <property type="project" value="TreeGrafter"/>
</dbReference>
<proteinExistence type="inferred from homology"/>
<feature type="binding site" evidence="6">
    <location>
        <position position="34"/>
    </location>
    <ligand>
        <name>molybdate</name>
        <dbReference type="ChEBI" id="CHEBI:36264"/>
    </ligand>
</feature>
<dbReference type="FunFam" id="3.40.190.10:FF:000035">
    <property type="entry name" value="Molybdate ABC transporter substrate-binding protein"/>
    <property type="match status" value="1"/>
</dbReference>
<protein>
    <submittedName>
        <fullName evidence="8">Molybdate transport system substrate-binding protein</fullName>
    </submittedName>
</protein>
<evidence type="ECO:0000256" key="7">
    <source>
        <dbReference type="SAM" id="SignalP"/>
    </source>
</evidence>
<evidence type="ECO:0000256" key="6">
    <source>
        <dbReference type="PIRSR" id="PIRSR004846-1"/>
    </source>
</evidence>
<dbReference type="PANTHER" id="PTHR30632:SF17">
    <property type="entry name" value="MOLYBDATE-BINDING PROTEIN MODA"/>
    <property type="match status" value="1"/>
</dbReference>
<feature type="binding site" evidence="6">
    <location>
        <position position="146"/>
    </location>
    <ligand>
        <name>molybdate</name>
        <dbReference type="ChEBI" id="CHEBI:36264"/>
    </ligand>
</feature>
<gene>
    <name evidence="8" type="ORF">EV664_103213</name>
</gene>
<keyword evidence="4 7" id="KW-0732">Signal</keyword>
<keyword evidence="3 6" id="KW-0479">Metal-binding</keyword>
<dbReference type="InterPro" id="IPR050682">
    <property type="entry name" value="ModA/WtpA"/>
</dbReference>